<protein>
    <submittedName>
        <fullName evidence="1">Uncharacterized protein</fullName>
    </submittedName>
</protein>
<organism evidence="1 2">
    <name type="scientific">Vibrio xiamenensis</name>
    <dbReference type="NCBI Taxonomy" id="861298"/>
    <lineage>
        <taxon>Bacteria</taxon>
        <taxon>Pseudomonadati</taxon>
        <taxon>Pseudomonadota</taxon>
        <taxon>Gammaproteobacteria</taxon>
        <taxon>Vibrionales</taxon>
        <taxon>Vibrionaceae</taxon>
        <taxon>Vibrio</taxon>
    </lineage>
</organism>
<evidence type="ECO:0000313" key="1">
    <source>
        <dbReference type="EMBL" id="SDH44555.1"/>
    </source>
</evidence>
<evidence type="ECO:0000313" key="2">
    <source>
        <dbReference type="Proteomes" id="UP000198854"/>
    </source>
</evidence>
<proteinExistence type="predicted"/>
<dbReference type="AlphaFoldDB" id="A0A1G8CGG2"/>
<reference evidence="1 2" key="1">
    <citation type="submission" date="2016-10" db="EMBL/GenBank/DDBJ databases">
        <authorList>
            <person name="de Groot N.N."/>
        </authorList>
    </citation>
    <scope>NUCLEOTIDE SEQUENCE [LARGE SCALE GENOMIC DNA]</scope>
    <source>
        <strain evidence="1 2">CGMCC 1.10228</strain>
    </source>
</reference>
<accession>A0A1G8CGG2</accession>
<sequence>MKPMCTACELNRLTDLTAEYVHSVVIALDSKLSQTIYKARHETLSK</sequence>
<keyword evidence="2" id="KW-1185">Reference proteome</keyword>
<dbReference type="STRING" id="861298.SAMN04488136_11656"/>
<name>A0A1G8CGG2_9VIBR</name>
<dbReference type="Proteomes" id="UP000198854">
    <property type="component" value="Unassembled WGS sequence"/>
</dbReference>
<dbReference type="EMBL" id="FNDD01000016">
    <property type="protein sequence ID" value="SDH44555.1"/>
    <property type="molecule type" value="Genomic_DNA"/>
</dbReference>
<gene>
    <name evidence="1" type="ORF">SAMN04488136_11656</name>
</gene>